<feature type="transmembrane region" description="Helical" evidence="7">
    <location>
        <begin position="481"/>
        <end position="501"/>
    </location>
</feature>
<name>A0AAV1DDW0_OLDCO</name>
<gene>
    <name evidence="8" type="ORF">OLC1_LOCUS13964</name>
</gene>
<evidence type="ECO:0000256" key="1">
    <source>
        <dbReference type="ARBA" id="ARBA00004141"/>
    </source>
</evidence>
<sequence length="561" mass="62166">MSPAINPEDPAAQPTSEKKGGWITIPFILATMVGLSLAFGGLFSNLEVYLIEVFNIKRISAAQITNLVCGFVSIIPVGAAILADSFFYCYTVIWISTLISSLGMLLLTMTAAFSKLRPPPCEIGSNICTEPNKVQLTVLYLSLALTVFGLGGNRFTLAPMGAYQLDKPKQQGSFFNWYIFVMYVCIILSSTVIVYLQNNVSWAWGFGISTAANALALLLFIVGNRFYRQLKPQGSPFAGLARVVIKAIRNRGIKLSQNPADYFQDQESKAPTLPTKFFRILNRAALKGTEGDAGLNGYITKSWRICTVREVEDFKGLIRLLPLWTSALFVSVPLAIQMSLGILQALTMDPYIGHNFKVPAASISVFLFIATCITIPLVDRIFIPMWNKYGPRPITPLQRVGIGHLVDILSMISSAVVEVKRLKIARMHNLQDQDNAVVPLSMFWLVPALAFAGIGEAFHFPGHLEFYHQEFPKHLKNTSTAVISLAIGIAFYLGNALIGVIERSTDWLPNNINKGRLDNVFWVITVIGGFNFCYFLVCASMYKYRPIEEEEVDDAIVVNKE</sequence>
<dbReference type="Pfam" id="PF00854">
    <property type="entry name" value="PTR2"/>
    <property type="match status" value="1"/>
</dbReference>
<dbReference type="InterPro" id="IPR000109">
    <property type="entry name" value="POT_fam"/>
</dbReference>
<evidence type="ECO:0000256" key="3">
    <source>
        <dbReference type="ARBA" id="ARBA00022692"/>
    </source>
</evidence>
<keyword evidence="9" id="KW-1185">Reference proteome</keyword>
<keyword evidence="3 7" id="KW-0812">Transmembrane</keyword>
<feature type="transmembrane region" description="Helical" evidence="7">
    <location>
        <begin position="521"/>
        <end position="542"/>
    </location>
</feature>
<evidence type="ECO:0000313" key="9">
    <source>
        <dbReference type="Proteomes" id="UP001161247"/>
    </source>
</evidence>
<dbReference type="EMBL" id="OX459122">
    <property type="protein sequence ID" value="CAI9105219.1"/>
    <property type="molecule type" value="Genomic_DNA"/>
</dbReference>
<dbReference type="PANTHER" id="PTHR11654">
    <property type="entry name" value="OLIGOPEPTIDE TRANSPORTER-RELATED"/>
    <property type="match status" value="1"/>
</dbReference>
<comment type="subcellular location">
    <subcellularLocation>
        <location evidence="1">Membrane</location>
        <topology evidence="1">Multi-pass membrane protein</topology>
    </subcellularLocation>
</comment>
<comment type="similarity">
    <text evidence="2">Belongs to the major facilitator superfamily. Proton-dependent oligopeptide transporter (POT/PTR) (TC 2.A.17) family.</text>
</comment>
<evidence type="ECO:0000256" key="6">
    <source>
        <dbReference type="ARBA" id="ARBA00044504"/>
    </source>
</evidence>
<feature type="transmembrane region" description="Helical" evidence="7">
    <location>
        <begin position="202"/>
        <end position="222"/>
    </location>
</feature>
<feature type="transmembrane region" description="Helical" evidence="7">
    <location>
        <begin position="90"/>
        <end position="114"/>
    </location>
</feature>
<organism evidence="8 9">
    <name type="scientific">Oldenlandia corymbosa var. corymbosa</name>
    <dbReference type="NCBI Taxonomy" id="529605"/>
    <lineage>
        <taxon>Eukaryota</taxon>
        <taxon>Viridiplantae</taxon>
        <taxon>Streptophyta</taxon>
        <taxon>Embryophyta</taxon>
        <taxon>Tracheophyta</taxon>
        <taxon>Spermatophyta</taxon>
        <taxon>Magnoliopsida</taxon>
        <taxon>eudicotyledons</taxon>
        <taxon>Gunneridae</taxon>
        <taxon>Pentapetalae</taxon>
        <taxon>asterids</taxon>
        <taxon>lamiids</taxon>
        <taxon>Gentianales</taxon>
        <taxon>Rubiaceae</taxon>
        <taxon>Rubioideae</taxon>
        <taxon>Spermacoceae</taxon>
        <taxon>Hedyotis-Oldenlandia complex</taxon>
        <taxon>Oldenlandia</taxon>
    </lineage>
</organism>
<dbReference type="GO" id="GO:0022857">
    <property type="term" value="F:transmembrane transporter activity"/>
    <property type="evidence" value="ECO:0007669"/>
    <property type="project" value="InterPro"/>
</dbReference>
<protein>
    <submittedName>
        <fullName evidence="8">OLC1v1004094C3</fullName>
    </submittedName>
</protein>
<feature type="transmembrane region" description="Helical" evidence="7">
    <location>
        <begin position="21"/>
        <end position="44"/>
    </location>
</feature>
<keyword evidence="5 7" id="KW-0472">Membrane</keyword>
<keyword evidence="4 7" id="KW-1133">Transmembrane helix</keyword>
<reference evidence="8" key="1">
    <citation type="submission" date="2023-03" db="EMBL/GenBank/DDBJ databases">
        <authorList>
            <person name="Julca I."/>
        </authorList>
    </citation>
    <scope>NUCLEOTIDE SEQUENCE</scope>
</reference>
<feature type="transmembrane region" description="Helical" evidence="7">
    <location>
        <begin position="64"/>
        <end position="83"/>
    </location>
</feature>
<evidence type="ECO:0000313" key="8">
    <source>
        <dbReference type="EMBL" id="CAI9105219.1"/>
    </source>
</evidence>
<feature type="transmembrane region" description="Helical" evidence="7">
    <location>
        <begin position="358"/>
        <end position="378"/>
    </location>
</feature>
<feature type="transmembrane region" description="Helical" evidence="7">
    <location>
        <begin position="323"/>
        <end position="346"/>
    </location>
</feature>
<dbReference type="SUPFAM" id="SSF103473">
    <property type="entry name" value="MFS general substrate transporter"/>
    <property type="match status" value="1"/>
</dbReference>
<proteinExistence type="inferred from homology"/>
<dbReference type="AlphaFoldDB" id="A0AAV1DDW0"/>
<comment type="similarity">
    <text evidence="6">Belongs to the major facilitator superfamily. Phosphate:H(+) symporter (TC 2.A.1.9) family.</text>
</comment>
<accession>A0AAV1DDW0</accession>
<feature type="transmembrane region" description="Helical" evidence="7">
    <location>
        <begin position="134"/>
        <end position="153"/>
    </location>
</feature>
<evidence type="ECO:0000256" key="2">
    <source>
        <dbReference type="ARBA" id="ARBA00005982"/>
    </source>
</evidence>
<evidence type="ECO:0000256" key="5">
    <source>
        <dbReference type="ARBA" id="ARBA00023136"/>
    </source>
</evidence>
<feature type="transmembrane region" description="Helical" evidence="7">
    <location>
        <begin position="437"/>
        <end position="460"/>
    </location>
</feature>
<dbReference type="InterPro" id="IPR036259">
    <property type="entry name" value="MFS_trans_sf"/>
</dbReference>
<dbReference type="Gene3D" id="1.20.1250.20">
    <property type="entry name" value="MFS general substrate transporter like domains"/>
    <property type="match status" value="1"/>
</dbReference>
<evidence type="ECO:0000256" key="4">
    <source>
        <dbReference type="ARBA" id="ARBA00022989"/>
    </source>
</evidence>
<dbReference type="GO" id="GO:0016020">
    <property type="term" value="C:membrane"/>
    <property type="evidence" value="ECO:0007669"/>
    <property type="project" value="UniProtKB-SubCell"/>
</dbReference>
<dbReference type="Proteomes" id="UP001161247">
    <property type="component" value="Chromosome 5"/>
</dbReference>
<feature type="transmembrane region" description="Helical" evidence="7">
    <location>
        <begin position="174"/>
        <end position="196"/>
    </location>
</feature>
<evidence type="ECO:0000256" key="7">
    <source>
        <dbReference type="SAM" id="Phobius"/>
    </source>
</evidence>